<reference evidence="3" key="4">
    <citation type="journal article" date="2008" name="Microbiology">
        <title>Conditionally positive effect of the TetR-family transcriptional regulator AtrA on streptomycin production by Streptomyces griseus.</title>
        <authorList>
            <person name="Hirano S."/>
            <person name="Tanaka K."/>
            <person name="Ohnishi Y."/>
            <person name="Horinouchi S."/>
        </authorList>
    </citation>
    <scope>NUCLEOTIDE SEQUENCE</scope>
    <source>
        <strain evidence="3">NBRC 13350</strain>
    </source>
</reference>
<reference evidence="3" key="3">
    <citation type="journal article" date="2008" name="J. Biol. Chem.">
        <title>Phenolic lipids synthesized by type III polyketide synthase confer penicillin resistance on Streptomyces griseus.</title>
        <authorList>
            <person name="Funabashi M."/>
            <person name="Funa N."/>
            <person name="Horinouchi S."/>
        </authorList>
    </citation>
    <scope>NUCLEOTIDE SEQUENCE</scope>
    <source>
        <strain evidence="3">NBRC 13350</strain>
    </source>
</reference>
<evidence type="ECO:0000259" key="2">
    <source>
        <dbReference type="Pfam" id="PF01471"/>
    </source>
</evidence>
<name>B1VKM0_STRGG</name>
<dbReference type="Proteomes" id="UP000001685">
    <property type="component" value="Chromosome"/>
</dbReference>
<feature type="domain" description="Peptidoglycan binding-like" evidence="2">
    <location>
        <begin position="82"/>
        <end position="138"/>
    </location>
</feature>
<accession>B1VKM0</accession>
<evidence type="ECO:0000313" key="3">
    <source>
        <dbReference type="EMBL" id="BAG16865.1"/>
    </source>
</evidence>
<dbReference type="EMBL" id="AP009493">
    <property type="protein sequence ID" value="BAG16865.1"/>
    <property type="molecule type" value="Genomic_DNA"/>
</dbReference>
<feature type="signal peptide" evidence="1">
    <location>
        <begin position="1"/>
        <end position="29"/>
    </location>
</feature>
<dbReference type="KEGG" id="sgr:SGR_36t"/>
<dbReference type="SUPFAM" id="SSF47090">
    <property type="entry name" value="PGBD-like"/>
    <property type="match status" value="1"/>
</dbReference>
<feature type="chain" id="PRO_5042802390" description="Peptidoglycan binding-like domain-containing protein" evidence="1">
    <location>
        <begin position="30"/>
        <end position="142"/>
    </location>
</feature>
<evidence type="ECO:0000313" key="5">
    <source>
        <dbReference type="Proteomes" id="UP000001685"/>
    </source>
</evidence>
<evidence type="ECO:0000313" key="4">
    <source>
        <dbReference type="EMBL" id="BAG23930.1"/>
    </source>
</evidence>
<dbReference type="HOGENOM" id="CLU_146028_0_0_11"/>
<reference evidence="3" key="2">
    <citation type="journal article" date="2008" name="J. Bacteriol.">
        <title>The genome sequence of the streptomycin-producing microorganism Streptomyces griseus IFO 13350.</title>
        <authorList>
            <person name="Ohnishi Y."/>
            <person name="Ishikawa J."/>
            <person name="Hara H."/>
            <person name="Suzuki H."/>
            <person name="Ikenoya M."/>
            <person name="Ikeda H."/>
            <person name="Yamashita A."/>
            <person name="Hattori M."/>
            <person name="Horinouchi S."/>
        </authorList>
    </citation>
    <scope>NUCLEOTIDE SEQUENCE</scope>
    <source>
        <strain evidence="3">NBRC 13350</strain>
    </source>
</reference>
<dbReference type="InterPro" id="IPR002477">
    <property type="entry name" value="Peptidoglycan-bd-like"/>
</dbReference>
<reference evidence="5" key="1">
    <citation type="journal article" date="2008" name="J. Bacteriol.">
        <title>Genome sequence of the streptomycin-producing microorganism Streptomyces griseus IFO 13350.</title>
        <authorList>
            <person name="Ohnishi Y."/>
            <person name="Ishikawa J."/>
            <person name="Hara H."/>
            <person name="Suzuki H."/>
            <person name="Ikenoya M."/>
            <person name="Ikeda H."/>
            <person name="Yamashita A."/>
            <person name="Hattori M."/>
            <person name="Horinouchi S."/>
        </authorList>
    </citation>
    <scope>NUCLEOTIDE SEQUENCE [LARGE SCALE GENOMIC DNA]</scope>
    <source>
        <strain evidence="5">JCM 4626 / NBRC 13350</strain>
    </source>
</reference>
<sequence length="142" mass="15004">MSMRSSARFRSTITGAAVCSALALGSVLAGPGTAVASAETGQNSTSVSAASCNVIYRVSTNYKGWTANYSWAWNINVAQGDTGDRVREIQCLLIFKGFGVGAVDGDFGPATRTAVVAFQKNRGLDYDGIVGANTWRKLRVRD</sequence>
<dbReference type="InterPro" id="IPR036365">
    <property type="entry name" value="PGBD-like_sf"/>
</dbReference>
<dbReference type="EMBL" id="AP009493">
    <property type="protein sequence ID" value="BAG23930.1"/>
    <property type="molecule type" value="Genomic_DNA"/>
</dbReference>
<organism evidence="3 5">
    <name type="scientific">Streptomyces griseus subsp. griseus (strain JCM 4626 / CBS 651.72 / NBRC 13350 / KCC S-0626 / ISP 5235)</name>
    <dbReference type="NCBI Taxonomy" id="455632"/>
    <lineage>
        <taxon>Bacteria</taxon>
        <taxon>Bacillati</taxon>
        <taxon>Actinomycetota</taxon>
        <taxon>Actinomycetes</taxon>
        <taxon>Kitasatosporales</taxon>
        <taxon>Streptomycetaceae</taxon>
        <taxon>Streptomyces</taxon>
    </lineage>
</organism>
<protein>
    <recommendedName>
        <fullName evidence="2">Peptidoglycan binding-like domain-containing protein</fullName>
    </recommendedName>
</protein>
<gene>
    <name evidence="3" type="ordered locus">SGR_36t</name>
    <name evidence="4" type="ordered locus">SGR_7103t</name>
</gene>
<keyword evidence="1" id="KW-0732">Signal</keyword>
<dbReference type="PATRIC" id="fig|455632.4.peg.32"/>
<dbReference type="Gene3D" id="1.10.101.10">
    <property type="entry name" value="PGBD-like superfamily/PGBD"/>
    <property type="match status" value="1"/>
</dbReference>
<dbReference type="InterPro" id="IPR036366">
    <property type="entry name" value="PGBDSf"/>
</dbReference>
<evidence type="ECO:0000256" key="1">
    <source>
        <dbReference type="SAM" id="SignalP"/>
    </source>
</evidence>
<dbReference type="AlphaFoldDB" id="B1VKM0"/>
<dbReference type="Pfam" id="PF01471">
    <property type="entry name" value="PG_binding_1"/>
    <property type="match status" value="1"/>
</dbReference>
<dbReference type="RefSeq" id="WP_012377452.1">
    <property type="nucleotide sequence ID" value="NC_010572.1"/>
</dbReference>
<proteinExistence type="predicted"/>
<dbReference type="KEGG" id="sgr:SGR_7103t"/>
<dbReference type="eggNOG" id="COG3409">
    <property type="taxonomic scope" value="Bacteria"/>
</dbReference>